<reference evidence="2 3" key="1">
    <citation type="submission" date="2023-10" db="EMBL/GenBank/DDBJ databases">
        <title>Draft genome sequence of Xylaria bambusicola isolate GMP-LS, the root and basal stem rot pathogen of sugarcane in Indonesia.</title>
        <authorList>
            <person name="Selvaraj P."/>
            <person name="Muralishankar V."/>
            <person name="Muruganantham S."/>
            <person name="Sp S."/>
            <person name="Haryani S."/>
            <person name="Lau K.J.X."/>
            <person name="Naqvi N.I."/>
        </authorList>
    </citation>
    <scope>NUCLEOTIDE SEQUENCE [LARGE SCALE GENOMIC DNA]</scope>
    <source>
        <strain evidence="2">GMP-LS</strain>
    </source>
</reference>
<proteinExistence type="predicted"/>
<accession>A0AAN7Z8Y6</accession>
<name>A0AAN7Z8Y6_9PEZI</name>
<dbReference type="InterPro" id="IPR056632">
    <property type="entry name" value="DUF7730"/>
</dbReference>
<protein>
    <recommendedName>
        <fullName evidence="1">DUF7730 domain-containing protein</fullName>
    </recommendedName>
</protein>
<organism evidence="2 3">
    <name type="scientific">Xylaria bambusicola</name>
    <dbReference type="NCBI Taxonomy" id="326684"/>
    <lineage>
        <taxon>Eukaryota</taxon>
        <taxon>Fungi</taxon>
        <taxon>Dikarya</taxon>
        <taxon>Ascomycota</taxon>
        <taxon>Pezizomycotina</taxon>
        <taxon>Sordariomycetes</taxon>
        <taxon>Xylariomycetidae</taxon>
        <taxon>Xylariales</taxon>
        <taxon>Xylariaceae</taxon>
        <taxon>Xylaria</taxon>
    </lineage>
</organism>
<comment type="caution">
    <text evidence="2">The sequence shown here is derived from an EMBL/GenBank/DDBJ whole genome shotgun (WGS) entry which is preliminary data.</text>
</comment>
<evidence type="ECO:0000259" key="1">
    <source>
        <dbReference type="Pfam" id="PF24864"/>
    </source>
</evidence>
<dbReference type="EMBL" id="JAWHQM010000035">
    <property type="protein sequence ID" value="KAK5633697.1"/>
    <property type="molecule type" value="Genomic_DNA"/>
</dbReference>
<dbReference type="Proteomes" id="UP001305414">
    <property type="component" value="Unassembled WGS sequence"/>
</dbReference>
<gene>
    <name evidence="2" type="ORF">RRF57_009412</name>
</gene>
<sequence length="425" mass="49217">MASDFPSRLKSYLRRKLQKSRKCTAPDASTNISTTERKHLASLTPNAAVKPVSAVPTPTVRFDEQQNSSFLQKLPFEIRSMIYAYVWQGTYDHMYHESNGRHLHFKDGHWIGTRCVMYQEDDEDMDMIQKQMDIIRHSGIGDLLMWQRRLASTWGQRHWRCAERIEYGRPTSIDRTDLGALMVTCKKMHPEVMQSFLECHKIIFNDLFSAHRFLVPSKHYSPLIRHIRKLELTFSVPFHEFTPFMAIGCPDTDGQYRGDTAERTTSPTKANSSRLGAVFAAVAEHPTCLHSLRVSLDVYDRGPWRKLPERALASVLDRIPVRRGKGGESNYTLELPPALPIRTHYAGLQGLDEEDNSGERRAARAPLPFHVTRRMPLRYWQFNPGEVEHFVWETCKGEKRQHCWIALSKTARFISNPYLIDFTER</sequence>
<evidence type="ECO:0000313" key="2">
    <source>
        <dbReference type="EMBL" id="KAK5633697.1"/>
    </source>
</evidence>
<dbReference type="AlphaFoldDB" id="A0AAN7Z8Y6"/>
<feature type="domain" description="DUF7730" evidence="1">
    <location>
        <begin position="64"/>
        <end position="241"/>
    </location>
</feature>
<keyword evidence="3" id="KW-1185">Reference proteome</keyword>
<dbReference type="Pfam" id="PF24864">
    <property type="entry name" value="DUF7730"/>
    <property type="match status" value="1"/>
</dbReference>
<evidence type="ECO:0000313" key="3">
    <source>
        <dbReference type="Proteomes" id="UP001305414"/>
    </source>
</evidence>